<dbReference type="GeneID" id="81425613"/>
<dbReference type="AlphaFoldDB" id="A0A9W9I8F6"/>
<accession>A0A9W9I8F6</accession>
<gene>
    <name evidence="2" type="ORF">N7482_004312</name>
</gene>
<protein>
    <submittedName>
        <fullName evidence="2">Uncharacterized protein</fullName>
    </submittedName>
</protein>
<keyword evidence="3" id="KW-1185">Reference proteome</keyword>
<feature type="transmembrane region" description="Helical" evidence="1">
    <location>
        <begin position="138"/>
        <end position="158"/>
    </location>
</feature>
<feature type="transmembrane region" description="Helical" evidence="1">
    <location>
        <begin position="65"/>
        <end position="84"/>
    </location>
</feature>
<comment type="caution">
    <text evidence="2">The sequence shown here is derived from an EMBL/GenBank/DDBJ whole genome shotgun (WGS) entry which is preliminary data.</text>
</comment>
<feature type="transmembrane region" description="Helical" evidence="1">
    <location>
        <begin position="170"/>
        <end position="192"/>
    </location>
</feature>
<evidence type="ECO:0000256" key="1">
    <source>
        <dbReference type="SAM" id="Phobius"/>
    </source>
</evidence>
<reference evidence="2" key="1">
    <citation type="submission" date="2022-11" db="EMBL/GenBank/DDBJ databases">
        <authorList>
            <person name="Petersen C."/>
        </authorList>
    </citation>
    <scope>NUCLEOTIDE SEQUENCE</scope>
    <source>
        <strain evidence="2">IBT 26290</strain>
    </source>
</reference>
<feature type="transmembrane region" description="Helical" evidence="1">
    <location>
        <begin position="24"/>
        <end position="44"/>
    </location>
</feature>
<keyword evidence="1" id="KW-0472">Membrane</keyword>
<evidence type="ECO:0000313" key="2">
    <source>
        <dbReference type="EMBL" id="KAJ5168718.1"/>
    </source>
</evidence>
<reference evidence="2" key="2">
    <citation type="journal article" date="2023" name="IMA Fungus">
        <title>Comparative genomic study of the Penicillium genus elucidates a diverse pangenome and 15 lateral gene transfer events.</title>
        <authorList>
            <person name="Petersen C."/>
            <person name="Sorensen T."/>
            <person name="Nielsen M.R."/>
            <person name="Sondergaard T.E."/>
            <person name="Sorensen J.L."/>
            <person name="Fitzpatrick D.A."/>
            <person name="Frisvad J.C."/>
            <person name="Nielsen K.L."/>
        </authorList>
    </citation>
    <scope>NUCLEOTIDE SEQUENCE</scope>
    <source>
        <strain evidence="2">IBT 26290</strain>
    </source>
</reference>
<dbReference type="Proteomes" id="UP001149163">
    <property type="component" value="Unassembled WGS sequence"/>
</dbReference>
<evidence type="ECO:0000313" key="3">
    <source>
        <dbReference type="Proteomes" id="UP001149163"/>
    </source>
</evidence>
<name>A0A9W9I8F6_9EURO</name>
<organism evidence="2 3">
    <name type="scientific">Penicillium canariense</name>
    <dbReference type="NCBI Taxonomy" id="189055"/>
    <lineage>
        <taxon>Eukaryota</taxon>
        <taxon>Fungi</taxon>
        <taxon>Dikarya</taxon>
        <taxon>Ascomycota</taxon>
        <taxon>Pezizomycotina</taxon>
        <taxon>Eurotiomycetes</taxon>
        <taxon>Eurotiomycetidae</taxon>
        <taxon>Eurotiales</taxon>
        <taxon>Aspergillaceae</taxon>
        <taxon>Penicillium</taxon>
    </lineage>
</organism>
<dbReference type="OrthoDB" id="2126185at2759"/>
<keyword evidence="1" id="KW-1133">Transmembrane helix</keyword>
<sequence>MSTFSASTPPAGQPPQLSYRSLPILASYLILAGSLALNACRAIVVRYQARQKGKDWAHPQRRAHFLVFAALAALSLGATWYYMFAFFAHSYRNWEAEQSLADLADLEMSSFARLELWLQNAKLFREAWETVIETPARFWWSGQIFLWTTGWSVFLGIMARRYRIPHVWTYMLLGQIVAISFAQNLFIATILVSQQPRPTDSKKKIQNDWPESLAAWSPPLYAEVLPVAISLISTVLVPTVAHTRYFMLILLVPHLLLFVPAILRPGRSSSTKARGQGSSEEGTTQRYVTFFQWYTMACVLVQAHSTFLVLQDMGKDIGVESVGTLALRLPSVIYEHPAVSSVSWDVIYCTITAVAWIVVNGGNPKRMLGR</sequence>
<proteinExistence type="predicted"/>
<keyword evidence="1" id="KW-0812">Transmembrane</keyword>
<dbReference type="EMBL" id="JAPQKN010000002">
    <property type="protein sequence ID" value="KAJ5168718.1"/>
    <property type="molecule type" value="Genomic_DNA"/>
</dbReference>
<feature type="transmembrane region" description="Helical" evidence="1">
    <location>
        <begin position="291"/>
        <end position="310"/>
    </location>
</feature>
<feature type="transmembrane region" description="Helical" evidence="1">
    <location>
        <begin position="245"/>
        <end position="263"/>
    </location>
</feature>
<dbReference type="RefSeq" id="XP_056545179.1">
    <property type="nucleotide sequence ID" value="XM_056686437.1"/>
</dbReference>